<name>A0A0F9S6D0_9ZZZZ</name>
<evidence type="ECO:0000313" key="1">
    <source>
        <dbReference type="EMBL" id="KKN57767.1"/>
    </source>
</evidence>
<organism evidence="1">
    <name type="scientific">marine sediment metagenome</name>
    <dbReference type="NCBI Taxonomy" id="412755"/>
    <lineage>
        <taxon>unclassified sequences</taxon>
        <taxon>metagenomes</taxon>
        <taxon>ecological metagenomes</taxon>
    </lineage>
</organism>
<gene>
    <name evidence="1" type="ORF">LCGC14_0558940</name>
</gene>
<sequence>MQDKNPKEYFQQIFKEAVQEIKDNRNHLGKVIACTRCGAKNLGISKHCNICGKIIRYEIESIFKASV</sequence>
<dbReference type="AlphaFoldDB" id="A0A0F9S6D0"/>
<comment type="caution">
    <text evidence="1">The sequence shown here is derived from an EMBL/GenBank/DDBJ whole genome shotgun (WGS) entry which is preliminary data.</text>
</comment>
<reference evidence="1" key="1">
    <citation type="journal article" date="2015" name="Nature">
        <title>Complex archaea that bridge the gap between prokaryotes and eukaryotes.</title>
        <authorList>
            <person name="Spang A."/>
            <person name="Saw J.H."/>
            <person name="Jorgensen S.L."/>
            <person name="Zaremba-Niedzwiedzka K."/>
            <person name="Martijn J."/>
            <person name="Lind A.E."/>
            <person name="van Eijk R."/>
            <person name="Schleper C."/>
            <person name="Guy L."/>
            <person name="Ettema T.J."/>
        </authorList>
    </citation>
    <scope>NUCLEOTIDE SEQUENCE</scope>
</reference>
<protein>
    <submittedName>
        <fullName evidence="1">Uncharacterized protein</fullName>
    </submittedName>
</protein>
<proteinExistence type="predicted"/>
<accession>A0A0F9S6D0</accession>
<dbReference type="EMBL" id="LAZR01000790">
    <property type="protein sequence ID" value="KKN57767.1"/>
    <property type="molecule type" value="Genomic_DNA"/>
</dbReference>